<evidence type="ECO:0000313" key="3">
    <source>
        <dbReference type="EMBL" id="ADI14589.1"/>
    </source>
</evidence>
<organism evidence="3 4">
    <name type="scientific">Truepera radiovictrix (strain DSM 17093 / CIP 108686 / LMG 22925 / RQ-24)</name>
    <dbReference type="NCBI Taxonomy" id="649638"/>
    <lineage>
        <taxon>Bacteria</taxon>
        <taxon>Thermotogati</taxon>
        <taxon>Deinococcota</taxon>
        <taxon>Deinococci</taxon>
        <taxon>Trueperales</taxon>
        <taxon>Trueperaceae</taxon>
        <taxon>Truepera</taxon>
    </lineage>
</organism>
<accession>D7CXI7</accession>
<proteinExistence type="predicted"/>
<keyword evidence="4" id="KW-1185">Reference proteome</keyword>
<keyword evidence="2" id="KW-1133">Transmembrane helix</keyword>
<dbReference type="KEGG" id="tra:Trad_1467"/>
<protein>
    <submittedName>
        <fullName evidence="3">Uncharacterized protein</fullName>
    </submittedName>
</protein>
<name>D7CXI7_TRURR</name>
<feature type="coiled-coil region" evidence="1">
    <location>
        <begin position="17"/>
        <end position="62"/>
    </location>
</feature>
<keyword evidence="1" id="KW-0175">Coiled coil</keyword>
<gene>
    <name evidence="3" type="ordered locus">Trad_1467</name>
</gene>
<dbReference type="AlphaFoldDB" id="D7CXI7"/>
<reference evidence="3 4" key="2">
    <citation type="journal article" date="2011" name="Stand. Genomic Sci.">
        <title>Complete genome sequence of Truepera radiovictrix type strain (RQ-24).</title>
        <authorList>
            <person name="Ivanova N."/>
            <person name="Rohde C."/>
            <person name="Munk C."/>
            <person name="Nolan M."/>
            <person name="Lucas S."/>
            <person name="Del Rio T.G."/>
            <person name="Tice H."/>
            <person name="Deshpande S."/>
            <person name="Cheng J.F."/>
            <person name="Tapia R."/>
            <person name="Han C."/>
            <person name="Goodwin L."/>
            <person name="Pitluck S."/>
            <person name="Liolios K."/>
            <person name="Mavromatis K."/>
            <person name="Mikhailova N."/>
            <person name="Pati A."/>
            <person name="Chen A."/>
            <person name="Palaniappan K."/>
            <person name="Land M."/>
            <person name="Hauser L."/>
            <person name="Chang Y.J."/>
            <person name="Jeffries C.D."/>
            <person name="Brambilla E."/>
            <person name="Rohde M."/>
            <person name="Goker M."/>
            <person name="Tindall B.J."/>
            <person name="Woyke T."/>
            <person name="Bristow J."/>
            <person name="Eisen J.A."/>
            <person name="Markowitz V."/>
            <person name="Hugenholtz P."/>
            <person name="Kyrpides N.C."/>
            <person name="Klenk H.P."/>
            <person name="Lapidus A."/>
        </authorList>
    </citation>
    <scope>NUCLEOTIDE SEQUENCE [LARGE SCALE GENOMIC DNA]</scope>
    <source>
        <strain evidence="4">DSM 17093 / CIP 108686 / LMG 22925 / RQ-24</strain>
    </source>
</reference>
<sequence>MDANLKPEAPRPLELSIAKLEGAYEQMDRRMGTLETDLTQGLADVRAEIRSLRGEINNLRNLIFILFGALGVLISIYQFLG</sequence>
<keyword evidence="2" id="KW-0812">Transmembrane</keyword>
<evidence type="ECO:0000313" key="4">
    <source>
        <dbReference type="Proteomes" id="UP000000379"/>
    </source>
</evidence>
<dbReference type="EMBL" id="CP002049">
    <property type="protein sequence ID" value="ADI14589.1"/>
    <property type="molecule type" value="Genomic_DNA"/>
</dbReference>
<dbReference type="RefSeq" id="WP_013177957.1">
    <property type="nucleotide sequence ID" value="NC_014221.1"/>
</dbReference>
<dbReference type="Proteomes" id="UP000000379">
    <property type="component" value="Chromosome"/>
</dbReference>
<dbReference type="STRING" id="649638.Trad_1467"/>
<evidence type="ECO:0000256" key="1">
    <source>
        <dbReference type="SAM" id="Coils"/>
    </source>
</evidence>
<evidence type="ECO:0000256" key="2">
    <source>
        <dbReference type="SAM" id="Phobius"/>
    </source>
</evidence>
<reference evidence="4" key="1">
    <citation type="submission" date="2010-05" db="EMBL/GenBank/DDBJ databases">
        <title>The complete genome of Truepera radiovictris DSM 17093.</title>
        <authorList>
            <consortium name="US DOE Joint Genome Institute (JGI-PGF)"/>
            <person name="Lucas S."/>
            <person name="Copeland A."/>
            <person name="Lapidus A."/>
            <person name="Glavina del Rio T."/>
            <person name="Dalin E."/>
            <person name="Tice H."/>
            <person name="Bruce D."/>
            <person name="Goodwin L."/>
            <person name="Pitluck S."/>
            <person name="Kyrpides N."/>
            <person name="Mavromatis K."/>
            <person name="Ovchinnikova G."/>
            <person name="Munk A.C."/>
            <person name="Detter J.C."/>
            <person name="Han C."/>
            <person name="Tapia R."/>
            <person name="Land M."/>
            <person name="Hauser L."/>
            <person name="Markowitz V."/>
            <person name="Cheng J.-F."/>
            <person name="Hugenholtz P."/>
            <person name="Woyke T."/>
            <person name="Wu D."/>
            <person name="Tindall B."/>
            <person name="Pomrenke H.G."/>
            <person name="Brambilla E."/>
            <person name="Klenk H.-P."/>
            <person name="Eisen J.A."/>
        </authorList>
    </citation>
    <scope>NUCLEOTIDE SEQUENCE [LARGE SCALE GENOMIC DNA]</scope>
    <source>
        <strain evidence="4">DSM 17093 / CIP 108686 / LMG 22925 / RQ-24</strain>
    </source>
</reference>
<keyword evidence="2" id="KW-0472">Membrane</keyword>
<dbReference type="HOGENOM" id="CLU_2572886_0_0_0"/>
<feature type="transmembrane region" description="Helical" evidence="2">
    <location>
        <begin position="59"/>
        <end position="80"/>
    </location>
</feature>